<proteinExistence type="inferred from homology"/>
<evidence type="ECO:0000256" key="7">
    <source>
        <dbReference type="ARBA" id="ARBA00023056"/>
    </source>
</evidence>
<comment type="pathway">
    <text evidence="9">Glycan biosynthesis; glycogen biosynthesis.</text>
</comment>
<keyword evidence="6 9" id="KW-0067">ATP-binding</keyword>
<dbReference type="EC" id="2.7.7.27" evidence="9"/>
<keyword evidence="7 9" id="KW-0320">Glycogen biosynthesis</keyword>
<evidence type="ECO:0000256" key="3">
    <source>
        <dbReference type="ARBA" id="ARBA00022679"/>
    </source>
</evidence>
<reference evidence="12 13" key="1">
    <citation type="journal article" date="2020" name="Nature">
        <title>Bacterial chemolithoautotrophy via manganese oxidation.</title>
        <authorList>
            <person name="Yu H."/>
            <person name="Leadbetter J.R."/>
        </authorList>
    </citation>
    <scope>NUCLEOTIDE SEQUENCE [LARGE SCALE GENOMIC DNA]</scope>
    <source>
        <strain evidence="12 13">Mn-1</strain>
    </source>
</reference>
<evidence type="ECO:0000313" key="13">
    <source>
        <dbReference type="Proteomes" id="UP000534783"/>
    </source>
</evidence>
<dbReference type="Proteomes" id="UP000534783">
    <property type="component" value="Unassembled WGS sequence"/>
</dbReference>
<evidence type="ECO:0000256" key="6">
    <source>
        <dbReference type="ARBA" id="ARBA00022840"/>
    </source>
</evidence>
<keyword evidence="3 9" id="KW-0808">Transferase</keyword>
<comment type="caution">
    <text evidence="12">The sequence shown here is derived from an EMBL/GenBank/DDBJ whole genome shotgun (WGS) entry which is preliminary data.</text>
</comment>
<keyword evidence="5 9" id="KW-0547">Nucleotide-binding</keyword>
<feature type="binding site" evidence="9">
    <location>
        <begin position="174"/>
        <end position="175"/>
    </location>
    <ligand>
        <name>alpha-D-glucose 1-phosphate</name>
        <dbReference type="ChEBI" id="CHEBI:58601"/>
    </ligand>
</feature>
<dbReference type="GO" id="GO:0008878">
    <property type="term" value="F:glucose-1-phosphate adenylyltransferase activity"/>
    <property type="evidence" value="ECO:0007669"/>
    <property type="project" value="UniProtKB-UniRule"/>
</dbReference>
<comment type="catalytic activity">
    <reaction evidence="9">
        <text>alpha-D-glucose 1-phosphate + ATP + H(+) = ADP-alpha-D-glucose + diphosphate</text>
        <dbReference type="Rhea" id="RHEA:12120"/>
        <dbReference type="ChEBI" id="CHEBI:15378"/>
        <dbReference type="ChEBI" id="CHEBI:30616"/>
        <dbReference type="ChEBI" id="CHEBI:33019"/>
        <dbReference type="ChEBI" id="CHEBI:57498"/>
        <dbReference type="ChEBI" id="CHEBI:58601"/>
        <dbReference type="EC" id="2.7.7.27"/>
    </reaction>
</comment>
<dbReference type="Gene3D" id="2.160.10.10">
    <property type="entry name" value="Hexapeptide repeat proteins"/>
    <property type="match status" value="1"/>
</dbReference>
<dbReference type="InterPro" id="IPR011831">
    <property type="entry name" value="ADP-Glc_PPase"/>
</dbReference>
<dbReference type="InterPro" id="IPR023049">
    <property type="entry name" value="GlgC_bac"/>
</dbReference>
<feature type="domain" description="Nucleotidyl transferase" evidence="10">
    <location>
        <begin position="3"/>
        <end position="272"/>
    </location>
</feature>
<dbReference type="PANTHER" id="PTHR43523:SF2">
    <property type="entry name" value="GLUCOSE-1-PHOSPHATE ADENYLYLTRANSFERASE"/>
    <property type="match status" value="1"/>
</dbReference>
<dbReference type="NCBIfam" id="NF002023">
    <property type="entry name" value="PRK00844.1"/>
    <property type="match status" value="1"/>
</dbReference>
<dbReference type="GO" id="GO:0005978">
    <property type="term" value="P:glycogen biosynthetic process"/>
    <property type="evidence" value="ECO:0007669"/>
    <property type="project" value="UniProtKB-UniRule"/>
</dbReference>
<evidence type="ECO:0000259" key="10">
    <source>
        <dbReference type="Pfam" id="PF00483"/>
    </source>
</evidence>
<evidence type="ECO:0000256" key="5">
    <source>
        <dbReference type="ARBA" id="ARBA00022741"/>
    </source>
</evidence>
<dbReference type="AlphaFoldDB" id="A0A7X6DL61"/>
<dbReference type="InterPro" id="IPR005836">
    <property type="entry name" value="ADP_Glu_pyroP_CS"/>
</dbReference>
<protein>
    <recommendedName>
        <fullName evidence="9">Glucose-1-phosphate adenylyltransferase</fullName>
        <ecNumber evidence="9">2.7.7.27</ecNumber>
    </recommendedName>
    <alternativeName>
        <fullName evidence="9">ADP-glucose pyrophosphorylase</fullName>
        <shortName evidence="9">ADPGlc PPase</shortName>
    </alternativeName>
    <alternativeName>
        <fullName evidence="9">ADP-glucose synthase</fullName>
    </alternativeName>
</protein>
<keyword evidence="13" id="KW-1185">Reference proteome</keyword>
<comment type="similarity">
    <text evidence="1 9">Belongs to the bacterial/plant glucose-1-phosphate adenylyltransferase family.</text>
</comment>
<comment type="subunit">
    <text evidence="9">Homotetramer.</text>
</comment>
<evidence type="ECO:0000256" key="1">
    <source>
        <dbReference type="ARBA" id="ARBA00010443"/>
    </source>
</evidence>
<evidence type="ECO:0000259" key="11">
    <source>
        <dbReference type="Pfam" id="PF24894"/>
    </source>
</evidence>
<dbReference type="Pfam" id="PF24894">
    <property type="entry name" value="Hexapep_GlmU"/>
    <property type="match status" value="1"/>
</dbReference>
<comment type="function">
    <text evidence="9">Involved in the biosynthesis of ADP-glucose, a building block required for the elongation reactions to produce glycogen. Catalyzes the reaction between ATP and alpha-D-glucose 1-phosphate (G1P) to produce pyrophosphate and ADP-Glc.</text>
</comment>
<dbReference type="UniPathway" id="UPA00164"/>
<dbReference type="EMBL" id="VTOW01000001">
    <property type="protein sequence ID" value="NKE69197.1"/>
    <property type="molecule type" value="Genomic_DNA"/>
</dbReference>
<feature type="binding site" evidence="9">
    <location>
        <position position="192"/>
    </location>
    <ligand>
        <name>alpha-D-glucose 1-phosphate</name>
        <dbReference type="ChEBI" id="CHEBI:58601"/>
    </ligand>
</feature>
<dbReference type="SUPFAM" id="SSF51161">
    <property type="entry name" value="Trimeric LpxA-like enzymes"/>
    <property type="match status" value="1"/>
</dbReference>
<evidence type="ECO:0000256" key="4">
    <source>
        <dbReference type="ARBA" id="ARBA00022695"/>
    </source>
</evidence>
<keyword evidence="8 9" id="KW-0119">Carbohydrate metabolism</keyword>
<feature type="site" description="Could play a key role in the communication between the regulatory and the substrate sites" evidence="9">
    <location>
        <position position="93"/>
    </location>
</feature>
<dbReference type="Gene3D" id="3.90.550.10">
    <property type="entry name" value="Spore Coat Polysaccharide Biosynthesis Protein SpsA, Chain A"/>
    <property type="match status" value="1"/>
</dbReference>
<evidence type="ECO:0000313" key="12">
    <source>
        <dbReference type="EMBL" id="NKE69197.1"/>
    </source>
</evidence>
<dbReference type="InterPro" id="IPR056818">
    <property type="entry name" value="GlmU/GlgC-like_hexapep"/>
</dbReference>
<evidence type="ECO:0000256" key="8">
    <source>
        <dbReference type="ARBA" id="ARBA00023277"/>
    </source>
</evidence>
<dbReference type="InterPro" id="IPR029044">
    <property type="entry name" value="Nucleotide-diphossugar_trans"/>
</dbReference>
<evidence type="ECO:0000256" key="2">
    <source>
        <dbReference type="ARBA" id="ARBA00022600"/>
    </source>
</evidence>
<feature type="site" description="Could play a key role in the communication between the regulatory and the substrate sites" evidence="9">
    <location>
        <position position="55"/>
    </location>
</feature>
<dbReference type="HAMAP" id="MF_00624">
    <property type="entry name" value="GlgC"/>
    <property type="match status" value="1"/>
</dbReference>
<name>A0A7X6DL61_9BACT</name>
<keyword evidence="2 9" id="KW-0321">Glycogen metabolism</keyword>
<dbReference type="InterPro" id="IPR005835">
    <property type="entry name" value="NTP_transferase_dom"/>
</dbReference>
<keyword evidence="4 9" id="KW-0548">Nucleotidyltransferase</keyword>
<feature type="binding site" evidence="9">
    <location>
        <position position="94"/>
    </location>
    <ligand>
        <name>alpha-D-glucose 1-phosphate</name>
        <dbReference type="ChEBI" id="CHEBI:58601"/>
    </ligand>
</feature>
<dbReference type="CDD" id="cd04651">
    <property type="entry name" value="LbH_G1P_AT_C"/>
    <property type="match status" value="1"/>
</dbReference>
<feature type="binding site" evidence="9">
    <location>
        <position position="159"/>
    </location>
    <ligand>
        <name>alpha-D-glucose 1-phosphate</name>
        <dbReference type="ChEBI" id="CHEBI:58601"/>
    </ligand>
</feature>
<dbReference type="Pfam" id="PF00483">
    <property type="entry name" value="NTP_transferase"/>
    <property type="match status" value="1"/>
</dbReference>
<dbReference type="CDD" id="cd02508">
    <property type="entry name" value="ADP_Glucose_PP"/>
    <property type="match status" value="1"/>
</dbReference>
<evidence type="ECO:0000256" key="9">
    <source>
        <dbReference type="HAMAP-Rule" id="MF_00624"/>
    </source>
</evidence>
<dbReference type="PROSITE" id="PS00809">
    <property type="entry name" value="ADP_GLC_PYROPHOSPH_2"/>
    <property type="match status" value="1"/>
</dbReference>
<accession>A0A7X6DL61</accession>
<dbReference type="GO" id="GO:0005524">
    <property type="term" value="F:ATP binding"/>
    <property type="evidence" value="ECO:0007669"/>
    <property type="project" value="UniProtKB-KW"/>
</dbReference>
<dbReference type="PANTHER" id="PTHR43523">
    <property type="entry name" value="GLUCOSE-1-PHOSPHATE ADENYLYLTRANSFERASE-RELATED"/>
    <property type="match status" value="1"/>
</dbReference>
<feature type="domain" description="Glucose-1-phosphate adenylyltransferase/Bifunctional protein GlmU-like C-terminal hexapeptide" evidence="11">
    <location>
        <begin position="301"/>
        <end position="392"/>
    </location>
</feature>
<dbReference type="NCBIfam" id="TIGR02091">
    <property type="entry name" value="glgC"/>
    <property type="match status" value="1"/>
</dbReference>
<organism evidence="12 13">
    <name type="scientific">Candidatus Manganitrophus noduliformans</name>
    <dbReference type="NCBI Taxonomy" id="2606439"/>
    <lineage>
        <taxon>Bacteria</taxon>
        <taxon>Pseudomonadati</taxon>
        <taxon>Nitrospirota</taxon>
        <taxon>Nitrospiria</taxon>
        <taxon>Candidatus Troglogloeales</taxon>
        <taxon>Candidatus Manganitrophaceae</taxon>
        <taxon>Candidatus Manganitrophus</taxon>
    </lineage>
</organism>
<dbReference type="InterPro" id="IPR011004">
    <property type="entry name" value="Trimer_LpxA-like_sf"/>
</dbReference>
<sequence>MLGMVLAGGRGERLFPLTRDRSKPSVSFGGKYRIIDFVLSNFINSGIYSIYVVVQYKSQSLIEHLRAAWRLGGRIKHQFITIAPPQMRRGEVWYRGTADAVYQNLHVIRNFDPELVVVFGADHIYRMDIAQMMDYHREREADVTVAAIPVPIESAHRFGVIKVNKEGRIIGFLEKPKAPPPMPGNPKFAYASMGNYLFNRDILMEALSHDAKRHSEHDFGRTIIPELFPEGRVFAYDFSQNEIPGLKKYEERGYWRDVGSIQAYYDAHMDLLGEHPRFDLNNLEWPILSDAVNAPAARLMGGEVVDSFIGEGSIIRGAKVKRSIIGRGVVLEAGAEVEESILFDFCEVGSGCRIKRSIIDRFNLIKPGEEIGYDPERDKQRFTVNNKGVVTIPRAPTRFFY</sequence>
<dbReference type="SUPFAM" id="SSF53448">
    <property type="entry name" value="Nucleotide-diphospho-sugar transferases"/>
    <property type="match status" value="1"/>
</dbReference>
<gene>
    <name evidence="9 12" type="primary">glgC</name>
    <name evidence="12" type="ORF">MNODULE_00320</name>
</gene>